<dbReference type="GO" id="GO:0004345">
    <property type="term" value="F:glucose-6-phosphate dehydrogenase activity"/>
    <property type="evidence" value="ECO:0007669"/>
    <property type="project" value="UniProtKB-UniRule"/>
</dbReference>
<keyword evidence="4 7" id="KW-0521">NADP</keyword>
<dbReference type="EC" id="1.1.1.49" evidence="7"/>
<gene>
    <name evidence="7" type="primary">zwf</name>
    <name evidence="10" type="ordered locus">Isop_2384</name>
</gene>
<dbReference type="HOGENOM" id="CLU_013524_5_0_0"/>
<name>E8QWR1_ISOPI</name>
<feature type="binding site" evidence="7">
    <location>
        <position position="207"/>
    </location>
    <ligand>
        <name>substrate</name>
    </ligand>
</feature>
<dbReference type="RefSeq" id="WP_013565249.1">
    <property type="nucleotide sequence ID" value="NC_014962.1"/>
</dbReference>
<dbReference type="InParanoid" id="E8QWR1"/>
<evidence type="ECO:0000256" key="3">
    <source>
        <dbReference type="ARBA" id="ARBA00022526"/>
    </source>
</evidence>
<dbReference type="PIRSF" id="PIRSF000110">
    <property type="entry name" value="G6PD"/>
    <property type="match status" value="1"/>
</dbReference>
<comment type="pathway">
    <text evidence="1 7">Carbohydrate degradation; pentose phosphate pathway; D-ribulose 5-phosphate from D-glucose 6-phosphate (oxidative stage): step 1/3.</text>
</comment>
<evidence type="ECO:0000256" key="2">
    <source>
        <dbReference type="ARBA" id="ARBA00009975"/>
    </source>
</evidence>
<feature type="domain" description="Glucose-6-phosphate dehydrogenase C-terminal" evidence="9">
    <location>
        <begin position="214"/>
        <end position="517"/>
    </location>
</feature>
<dbReference type="UniPathway" id="UPA00115">
    <property type="reaction ID" value="UER00408"/>
</dbReference>
<dbReference type="FunCoup" id="E8QWR1">
    <property type="interactions" value="398"/>
</dbReference>
<evidence type="ECO:0000313" key="11">
    <source>
        <dbReference type="Proteomes" id="UP000008631"/>
    </source>
</evidence>
<dbReference type="GO" id="GO:0005829">
    <property type="term" value="C:cytosol"/>
    <property type="evidence" value="ECO:0007669"/>
    <property type="project" value="TreeGrafter"/>
</dbReference>
<dbReference type="PRINTS" id="PR00079">
    <property type="entry name" value="G6PDHDRGNASE"/>
</dbReference>
<evidence type="ECO:0000256" key="4">
    <source>
        <dbReference type="ARBA" id="ARBA00022857"/>
    </source>
</evidence>
<dbReference type="KEGG" id="ipa:Isop_2384"/>
<evidence type="ECO:0000256" key="5">
    <source>
        <dbReference type="ARBA" id="ARBA00023002"/>
    </source>
</evidence>
<dbReference type="NCBIfam" id="TIGR00871">
    <property type="entry name" value="zwf"/>
    <property type="match status" value="1"/>
</dbReference>
<dbReference type="GO" id="GO:0050661">
    <property type="term" value="F:NADP binding"/>
    <property type="evidence" value="ECO:0007669"/>
    <property type="project" value="UniProtKB-UniRule"/>
</dbReference>
<dbReference type="SUPFAM" id="SSF51735">
    <property type="entry name" value="NAD(P)-binding Rossmann-fold domains"/>
    <property type="match status" value="1"/>
</dbReference>
<feature type="domain" description="Glucose-6-phosphate dehydrogenase NAD-binding" evidence="8">
    <location>
        <begin position="33"/>
        <end position="212"/>
    </location>
</feature>
<dbReference type="Proteomes" id="UP000008631">
    <property type="component" value="Chromosome"/>
</dbReference>
<dbReference type="InterPro" id="IPR022675">
    <property type="entry name" value="G6P_DH_C"/>
</dbReference>
<evidence type="ECO:0000256" key="7">
    <source>
        <dbReference type="HAMAP-Rule" id="MF_00966"/>
    </source>
</evidence>
<evidence type="ECO:0000313" key="10">
    <source>
        <dbReference type="EMBL" id="ADV62961.1"/>
    </source>
</evidence>
<evidence type="ECO:0000256" key="1">
    <source>
        <dbReference type="ARBA" id="ARBA00004937"/>
    </source>
</evidence>
<dbReference type="InterPro" id="IPR019796">
    <property type="entry name" value="G6P_DH_AS"/>
</dbReference>
<feature type="binding site" evidence="7">
    <location>
        <position position="366"/>
    </location>
    <ligand>
        <name>substrate</name>
    </ligand>
</feature>
<keyword evidence="3 7" id="KW-0313">Glucose metabolism</keyword>
<keyword evidence="5 7" id="KW-0560">Oxidoreductase</keyword>
<dbReference type="HAMAP" id="MF_00966">
    <property type="entry name" value="G6PD"/>
    <property type="match status" value="1"/>
</dbReference>
<feature type="binding site" evidence="7">
    <location>
        <position position="203"/>
    </location>
    <ligand>
        <name>substrate</name>
    </ligand>
</feature>
<dbReference type="SUPFAM" id="SSF55347">
    <property type="entry name" value="Glyceraldehyde-3-phosphate dehydrogenase-like, C-terminal domain"/>
    <property type="match status" value="1"/>
</dbReference>
<dbReference type="PANTHER" id="PTHR23429">
    <property type="entry name" value="GLUCOSE-6-PHOSPHATE 1-DEHYDROGENASE G6PD"/>
    <property type="match status" value="1"/>
</dbReference>
<keyword evidence="6 7" id="KW-0119">Carbohydrate metabolism</keyword>
<feature type="active site" description="Proton acceptor" evidence="7">
    <location>
        <position position="266"/>
    </location>
</feature>
<feature type="binding site" evidence="7">
    <location>
        <position position="241"/>
    </location>
    <ligand>
        <name>substrate</name>
    </ligand>
</feature>
<organism evidence="10 11">
    <name type="scientific">Isosphaera pallida (strain ATCC 43644 / DSM 9630 / IS1B)</name>
    <dbReference type="NCBI Taxonomy" id="575540"/>
    <lineage>
        <taxon>Bacteria</taxon>
        <taxon>Pseudomonadati</taxon>
        <taxon>Planctomycetota</taxon>
        <taxon>Planctomycetia</taxon>
        <taxon>Isosphaerales</taxon>
        <taxon>Isosphaeraceae</taxon>
        <taxon>Isosphaera</taxon>
    </lineage>
</organism>
<accession>E8QWR1</accession>
<dbReference type="InterPro" id="IPR022674">
    <property type="entry name" value="G6P_DH_NAD-bd"/>
</dbReference>
<dbReference type="PANTHER" id="PTHR23429:SF0">
    <property type="entry name" value="GLUCOSE-6-PHOSPHATE 1-DEHYDROGENASE"/>
    <property type="match status" value="1"/>
</dbReference>
<comment type="catalytic activity">
    <reaction evidence="7">
        <text>D-glucose 6-phosphate + NADP(+) = 6-phospho-D-glucono-1,5-lactone + NADPH + H(+)</text>
        <dbReference type="Rhea" id="RHEA:15841"/>
        <dbReference type="ChEBI" id="CHEBI:15378"/>
        <dbReference type="ChEBI" id="CHEBI:57783"/>
        <dbReference type="ChEBI" id="CHEBI:57955"/>
        <dbReference type="ChEBI" id="CHEBI:58349"/>
        <dbReference type="ChEBI" id="CHEBI:61548"/>
        <dbReference type="EC" id="1.1.1.49"/>
    </reaction>
</comment>
<evidence type="ECO:0000259" key="8">
    <source>
        <dbReference type="Pfam" id="PF00479"/>
    </source>
</evidence>
<dbReference type="InterPro" id="IPR036291">
    <property type="entry name" value="NAD(P)-bd_dom_sf"/>
</dbReference>
<dbReference type="GO" id="GO:0009051">
    <property type="term" value="P:pentose-phosphate shunt, oxidative branch"/>
    <property type="evidence" value="ECO:0007669"/>
    <property type="project" value="TreeGrafter"/>
</dbReference>
<comment type="function">
    <text evidence="7">Catalyzes the oxidation of glucose 6-phosphate to 6-phosphogluconolactone.</text>
</comment>
<feature type="binding site" evidence="7">
    <location>
        <begin position="105"/>
        <end position="106"/>
    </location>
    <ligand>
        <name>NADP(+)</name>
        <dbReference type="ChEBI" id="CHEBI:58349"/>
    </ligand>
</feature>
<feature type="binding site" evidence="7">
    <location>
        <position position="70"/>
    </location>
    <ligand>
        <name>NADP(+)</name>
        <dbReference type="ChEBI" id="CHEBI:58349"/>
    </ligand>
</feature>
<reference evidence="10 11" key="1">
    <citation type="journal article" date="2011" name="Stand. Genomic Sci.">
        <title>Complete genome sequence of Isosphaera pallida type strain (IS1B).</title>
        <authorList>
            <consortium name="US DOE Joint Genome Institute (JGI-PGF)"/>
            <person name="Goker M."/>
            <person name="Cleland D."/>
            <person name="Saunders E."/>
            <person name="Lapidus A."/>
            <person name="Nolan M."/>
            <person name="Lucas S."/>
            <person name="Hammon N."/>
            <person name="Deshpande S."/>
            <person name="Cheng J.F."/>
            <person name="Tapia R."/>
            <person name="Han C."/>
            <person name="Goodwin L."/>
            <person name="Pitluck S."/>
            <person name="Liolios K."/>
            <person name="Pagani I."/>
            <person name="Ivanova N."/>
            <person name="Mavromatis K."/>
            <person name="Pati A."/>
            <person name="Chen A."/>
            <person name="Palaniappan K."/>
            <person name="Land M."/>
            <person name="Hauser L."/>
            <person name="Chang Y.J."/>
            <person name="Jeffries C.D."/>
            <person name="Detter J.C."/>
            <person name="Beck B."/>
            <person name="Woyke T."/>
            <person name="Bristow J."/>
            <person name="Eisen J.A."/>
            <person name="Markowitz V."/>
            <person name="Hugenholtz P."/>
            <person name="Kyrpides N.C."/>
            <person name="Klenk H.P."/>
        </authorList>
    </citation>
    <scope>NUCLEOTIDE SEQUENCE [LARGE SCALE GENOMIC DNA]</scope>
    <source>
        <strain evidence="11">ATCC 43644 / DSM 9630 / IS1B</strain>
    </source>
</reference>
<dbReference type="AlphaFoldDB" id="E8QWR1"/>
<dbReference type="Gene3D" id="3.30.360.10">
    <property type="entry name" value="Dihydrodipicolinate Reductase, domain 2"/>
    <property type="match status" value="1"/>
</dbReference>
<dbReference type="eggNOG" id="COG0364">
    <property type="taxonomic scope" value="Bacteria"/>
</dbReference>
<dbReference type="InterPro" id="IPR001282">
    <property type="entry name" value="G6P_DH"/>
</dbReference>
<dbReference type="EMBL" id="CP002353">
    <property type="protein sequence ID" value="ADV62961.1"/>
    <property type="molecule type" value="Genomic_DNA"/>
</dbReference>
<proteinExistence type="inferred from homology"/>
<comment type="similarity">
    <text evidence="2 7">Belongs to the glucose-6-phosphate dehydrogenase family.</text>
</comment>
<dbReference type="Pfam" id="PF02781">
    <property type="entry name" value="G6PD_C"/>
    <property type="match status" value="1"/>
</dbReference>
<dbReference type="OrthoDB" id="9802739at2"/>
<feature type="binding site" evidence="7">
    <location>
        <position position="173"/>
    </location>
    <ligand>
        <name>NADP(+)</name>
        <dbReference type="ChEBI" id="CHEBI:58349"/>
    </ligand>
</feature>
<keyword evidence="11" id="KW-1185">Reference proteome</keyword>
<evidence type="ECO:0000259" key="9">
    <source>
        <dbReference type="Pfam" id="PF02781"/>
    </source>
</evidence>
<sequence>MSTTNESASIPDHVNPLRSHLPIARVPDPCAIVLFGATGDLTARKLIPSLHAAALASELPADFVIVGVGRRDWTDEVFRAKLREAMPNAEGWEEFARRLVYHRSDFNDDYGLESLKDRLDQLDATYGTQGNRLFYLAVDPQFFEPLVKQLGRAGLIADPFAESGPWTRVIIEKPFGHDLASSQRLDRELQHTLDESQIYRIDHYLGKETVQNIMALRFGNAIFEPIWNSRHIRSVQITVAEDLGMPGRRGAYYDNAGAIRDMVQNHMMQLLSLVAMEPPIDLSADAVRNEKVKIIQALPRWSEQEIKRFVVRGQYGPGSSHGEQVKGFVEEEGVNPSSRTETYVAMRLTLNTWRWAGVPFYLRTGKRLPKTTTEVAIQFKEPNIPLFEPDRETDHPRSANQLVLRIQPNEGASLSLQAKVPGSRRRLREVRMDFRYGTFFTSAPAAYQRLLIDAMLGDATLYTRRDEVEYAWKFVDAIVHAWDAENRSGRAITTYPAGTWGPSQADELLAADGAVWRRP</sequence>
<evidence type="ECO:0000256" key="6">
    <source>
        <dbReference type="ARBA" id="ARBA00023277"/>
    </source>
</evidence>
<dbReference type="GO" id="GO:0006006">
    <property type="term" value="P:glucose metabolic process"/>
    <property type="evidence" value="ECO:0007669"/>
    <property type="project" value="UniProtKB-KW"/>
</dbReference>
<dbReference type="Pfam" id="PF00479">
    <property type="entry name" value="G6PD_N"/>
    <property type="match status" value="1"/>
</dbReference>
<dbReference type="STRING" id="575540.Isop_2384"/>
<feature type="binding site" evidence="7">
    <location>
        <position position="261"/>
    </location>
    <ligand>
        <name>substrate</name>
    </ligand>
</feature>
<dbReference type="Gene3D" id="3.40.50.720">
    <property type="entry name" value="NAD(P)-binding Rossmann-like Domain"/>
    <property type="match status" value="1"/>
</dbReference>
<protein>
    <recommendedName>
        <fullName evidence="7">Glucose-6-phosphate 1-dehydrogenase</fullName>
        <shortName evidence="7">G6PD</shortName>
        <ecNumber evidence="7">1.1.1.49</ecNumber>
    </recommendedName>
</protein>
<dbReference type="PROSITE" id="PS00069">
    <property type="entry name" value="G6P_DEHYDROGENASE"/>
    <property type="match status" value="1"/>
</dbReference>
<comment type="caution">
    <text evidence="7">Lacks conserved residue(s) required for the propagation of feature annotation.</text>
</comment>